<evidence type="ECO:0000256" key="3">
    <source>
        <dbReference type="ARBA" id="ARBA00022989"/>
    </source>
</evidence>
<proteinExistence type="predicted"/>
<keyword evidence="9" id="KW-1185">Reference proteome</keyword>
<evidence type="ECO:0000256" key="1">
    <source>
        <dbReference type="ARBA" id="ARBA00004141"/>
    </source>
</evidence>
<organism evidence="8 9">
    <name type="scientific">Pseudoneurospora amorphoporcata</name>
    <dbReference type="NCBI Taxonomy" id="241081"/>
    <lineage>
        <taxon>Eukaryota</taxon>
        <taxon>Fungi</taxon>
        <taxon>Dikarya</taxon>
        <taxon>Ascomycota</taxon>
        <taxon>Pezizomycotina</taxon>
        <taxon>Sordariomycetes</taxon>
        <taxon>Sordariomycetidae</taxon>
        <taxon>Sordariales</taxon>
        <taxon>Sordariaceae</taxon>
        <taxon>Pseudoneurospora</taxon>
    </lineage>
</organism>
<keyword evidence="5" id="KW-0175">Coiled coil</keyword>
<protein>
    <submittedName>
        <fullName evidence="8">Uncharacterized protein</fullName>
    </submittedName>
</protein>
<keyword evidence="3 7" id="KW-1133">Transmembrane helix</keyword>
<dbReference type="SUPFAM" id="SSF144083">
    <property type="entry name" value="Magnesium transport protein CorA, transmembrane region"/>
    <property type="match status" value="1"/>
</dbReference>
<comment type="subcellular location">
    <subcellularLocation>
        <location evidence="1">Membrane</location>
        <topology evidence="1">Multi-pass membrane protein</topology>
    </subcellularLocation>
</comment>
<evidence type="ECO:0000313" key="8">
    <source>
        <dbReference type="EMBL" id="KAK3953275.1"/>
    </source>
</evidence>
<dbReference type="InterPro" id="IPR002523">
    <property type="entry name" value="MgTranspt_CorA/ZnTranspt_ZntB"/>
</dbReference>
<evidence type="ECO:0000313" key="9">
    <source>
        <dbReference type="Proteomes" id="UP001303222"/>
    </source>
</evidence>
<evidence type="ECO:0000256" key="2">
    <source>
        <dbReference type="ARBA" id="ARBA00022692"/>
    </source>
</evidence>
<gene>
    <name evidence="8" type="ORF">QBC32DRAFT_121944</name>
</gene>
<dbReference type="GO" id="GO:0046873">
    <property type="term" value="F:metal ion transmembrane transporter activity"/>
    <property type="evidence" value="ECO:0007669"/>
    <property type="project" value="InterPro"/>
</dbReference>
<evidence type="ECO:0000256" key="4">
    <source>
        <dbReference type="ARBA" id="ARBA00023136"/>
    </source>
</evidence>
<evidence type="ECO:0000256" key="5">
    <source>
        <dbReference type="SAM" id="Coils"/>
    </source>
</evidence>
<dbReference type="Pfam" id="PF01544">
    <property type="entry name" value="CorA"/>
    <property type="match status" value="1"/>
</dbReference>
<dbReference type="GO" id="GO:0016020">
    <property type="term" value="C:membrane"/>
    <property type="evidence" value="ECO:0007669"/>
    <property type="project" value="UniProtKB-SubCell"/>
</dbReference>
<dbReference type="InterPro" id="IPR045863">
    <property type="entry name" value="CorA_TM1_TM2"/>
</dbReference>
<dbReference type="Gene3D" id="1.20.58.340">
    <property type="entry name" value="Magnesium transport protein CorA, transmembrane region"/>
    <property type="match status" value="1"/>
</dbReference>
<evidence type="ECO:0000256" key="6">
    <source>
        <dbReference type="SAM" id="MobiDB-lite"/>
    </source>
</evidence>
<feature type="compositionally biased region" description="Polar residues" evidence="6">
    <location>
        <begin position="590"/>
        <end position="600"/>
    </location>
</feature>
<dbReference type="AlphaFoldDB" id="A0AAN6NWB2"/>
<sequence length="672" mass="76865">MAENESDFLLSHSLCTTKPIEQESFTDQDLRNHLDSVSGTAWARDTELQDQWRNGYITAPDQFLEPWDGRDEGTYKNATYEVYEIPGSGEHKCFPLAKHKKNGDDSQEILSVKSVWDTLKEVNENGEAVGRITILQEVPPLVLGAVHMTMQKHFDMDELLKHLISNEGNNGKTKAYMDRATESTRLRQRTFFFVFKYYTVVNQNKCTPAPWQNFDTRPADRKLLDHVDIAECSSILALSLGGDPIKMYRGRVKKRDIKDHVIFATSAPWQLLSIQCFPDDEHTMRSEGSRDSRRPLCNGPFAFLDSLALEYHDAVTRYSQINDEVTKLITPPSDFMFNSELRDGLLFEDENFSYSRRYFWAYNTLGVINVGIDSMMSAYNETFTGDFWKGKLEKLWAHPDPDSEDGKAYANCMGVLRQELDREVNNLEKVRIKNEKTREEIASLRDQLFSGSSVKESRRAIEQGDNIKILTVVSMLFLPLTFVTSIFGITTLEISVDDWRFPVTLLAVCIPFFMIIFVLQTRWGMKKAKRWGTNIERYTSGLFGTPSSTSQWQTSSDYGRLRERPSTPNGNEELGERKGGRKRPALMNKRTYSGSSSKLATGSGAKRGESRNGLLPQHQIRGGGTWTMMERMGGGSALIMNRERWNWLMWWRRNKEKTKDPAASDEASVEQV</sequence>
<feature type="compositionally biased region" description="Low complexity" evidence="6">
    <location>
        <begin position="547"/>
        <end position="556"/>
    </location>
</feature>
<comment type="caution">
    <text evidence="8">The sequence shown here is derived from an EMBL/GenBank/DDBJ whole genome shotgun (WGS) entry which is preliminary data.</text>
</comment>
<reference evidence="8" key="2">
    <citation type="submission" date="2023-06" db="EMBL/GenBank/DDBJ databases">
        <authorList>
            <consortium name="Lawrence Berkeley National Laboratory"/>
            <person name="Mondo S.J."/>
            <person name="Hensen N."/>
            <person name="Bonometti L."/>
            <person name="Westerberg I."/>
            <person name="Brannstrom I.O."/>
            <person name="Guillou S."/>
            <person name="Cros-Aarteil S."/>
            <person name="Calhoun S."/>
            <person name="Haridas S."/>
            <person name="Kuo A."/>
            <person name="Pangilinan J."/>
            <person name="Riley R."/>
            <person name="Labutti K."/>
            <person name="Andreopoulos B."/>
            <person name="Lipzen A."/>
            <person name="Chen C."/>
            <person name="Yanf M."/>
            <person name="Daum C."/>
            <person name="Ng V."/>
            <person name="Clum A."/>
            <person name="Steindorff A."/>
            <person name="Ohm R."/>
            <person name="Martin F."/>
            <person name="Silar P."/>
            <person name="Natvig D."/>
            <person name="Lalanne C."/>
            <person name="Gautier V."/>
            <person name="Ament-Velasquez S.L."/>
            <person name="Kruys A."/>
            <person name="Hutchinson M.I."/>
            <person name="Powell A.J."/>
            <person name="Barry K."/>
            <person name="Miller A.N."/>
            <person name="Grigoriev I.V."/>
            <person name="Debuchy R."/>
            <person name="Gladieux P."/>
            <person name="Thoren M.H."/>
            <person name="Johannesson H."/>
        </authorList>
    </citation>
    <scope>NUCLEOTIDE SEQUENCE</scope>
    <source>
        <strain evidence="8">CBS 626.80</strain>
    </source>
</reference>
<name>A0AAN6NWB2_9PEZI</name>
<keyword evidence="4 7" id="KW-0472">Membrane</keyword>
<feature type="region of interest" description="Disordered" evidence="6">
    <location>
        <begin position="546"/>
        <end position="622"/>
    </location>
</feature>
<feature type="coiled-coil region" evidence="5">
    <location>
        <begin position="417"/>
        <end position="447"/>
    </location>
</feature>
<dbReference type="EMBL" id="MU859108">
    <property type="protein sequence ID" value="KAK3953275.1"/>
    <property type="molecule type" value="Genomic_DNA"/>
</dbReference>
<feature type="transmembrane region" description="Helical" evidence="7">
    <location>
        <begin position="501"/>
        <end position="519"/>
    </location>
</feature>
<reference evidence="8" key="1">
    <citation type="journal article" date="2023" name="Mol. Phylogenet. Evol.">
        <title>Genome-scale phylogeny and comparative genomics of the fungal order Sordariales.</title>
        <authorList>
            <person name="Hensen N."/>
            <person name="Bonometti L."/>
            <person name="Westerberg I."/>
            <person name="Brannstrom I.O."/>
            <person name="Guillou S."/>
            <person name="Cros-Aarteil S."/>
            <person name="Calhoun S."/>
            <person name="Haridas S."/>
            <person name="Kuo A."/>
            <person name="Mondo S."/>
            <person name="Pangilinan J."/>
            <person name="Riley R."/>
            <person name="LaButti K."/>
            <person name="Andreopoulos B."/>
            <person name="Lipzen A."/>
            <person name="Chen C."/>
            <person name="Yan M."/>
            <person name="Daum C."/>
            <person name="Ng V."/>
            <person name="Clum A."/>
            <person name="Steindorff A."/>
            <person name="Ohm R.A."/>
            <person name="Martin F."/>
            <person name="Silar P."/>
            <person name="Natvig D.O."/>
            <person name="Lalanne C."/>
            <person name="Gautier V."/>
            <person name="Ament-Velasquez S.L."/>
            <person name="Kruys A."/>
            <person name="Hutchinson M.I."/>
            <person name="Powell A.J."/>
            <person name="Barry K."/>
            <person name="Miller A.N."/>
            <person name="Grigoriev I.V."/>
            <person name="Debuchy R."/>
            <person name="Gladieux P."/>
            <person name="Hiltunen Thoren M."/>
            <person name="Johannesson H."/>
        </authorList>
    </citation>
    <scope>NUCLEOTIDE SEQUENCE</scope>
    <source>
        <strain evidence="8">CBS 626.80</strain>
    </source>
</reference>
<feature type="transmembrane region" description="Helical" evidence="7">
    <location>
        <begin position="467"/>
        <end position="489"/>
    </location>
</feature>
<evidence type="ECO:0000256" key="7">
    <source>
        <dbReference type="SAM" id="Phobius"/>
    </source>
</evidence>
<keyword evidence="2 7" id="KW-0812">Transmembrane</keyword>
<dbReference type="Proteomes" id="UP001303222">
    <property type="component" value="Unassembled WGS sequence"/>
</dbReference>
<accession>A0AAN6NWB2</accession>